<dbReference type="Gene3D" id="1.20.120.160">
    <property type="entry name" value="HPT domain"/>
    <property type="match status" value="1"/>
</dbReference>
<dbReference type="InterPro" id="IPR036641">
    <property type="entry name" value="HPT_dom_sf"/>
</dbReference>
<dbReference type="PROSITE" id="PS50110">
    <property type="entry name" value="RESPONSE_REGULATORY"/>
    <property type="match status" value="1"/>
</dbReference>
<dbReference type="PROSITE" id="PS50851">
    <property type="entry name" value="CHEW"/>
    <property type="match status" value="1"/>
</dbReference>
<dbReference type="GO" id="GO:0006935">
    <property type="term" value="P:chemotaxis"/>
    <property type="evidence" value="ECO:0007669"/>
    <property type="project" value="InterPro"/>
</dbReference>
<dbReference type="PANTHER" id="PTHR43395:SF1">
    <property type="entry name" value="CHEMOTAXIS PROTEIN CHEA"/>
    <property type="match status" value="1"/>
</dbReference>
<evidence type="ECO:0000256" key="6">
    <source>
        <dbReference type="PROSITE-ProRule" id="PRU00110"/>
    </source>
</evidence>
<evidence type="ECO:0000259" key="9">
    <source>
        <dbReference type="PROSITE" id="PS50110"/>
    </source>
</evidence>
<dbReference type="InterPro" id="IPR008207">
    <property type="entry name" value="Sig_transdc_His_kin_Hpt_dom"/>
</dbReference>
<evidence type="ECO:0000259" key="10">
    <source>
        <dbReference type="PROSITE" id="PS50851"/>
    </source>
</evidence>
<dbReference type="KEGG" id="samy:DB32_004454"/>
<dbReference type="SMART" id="SM00260">
    <property type="entry name" value="CheW"/>
    <property type="match status" value="1"/>
</dbReference>
<gene>
    <name evidence="12" type="ORF">DB32_004454</name>
</gene>
<dbReference type="OrthoDB" id="9803176at2"/>
<dbReference type="InterPro" id="IPR036061">
    <property type="entry name" value="CheW-like_dom_sf"/>
</dbReference>
<feature type="domain" description="HPt" evidence="11">
    <location>
        <begin position="1"/>
        <end position="99"/>
    </location>
</feature>
<proteinExistence type="predicted"/>
<evidence type="ECO:0000256" key="3">
    <source>
        <dbReference type="ARBA" id="ARBA00022553"/>
    </source>
</evidence>
<dbReference type="GO" id="GO:0000155">
    <property type="term" value="F:phosphorelay sensor kinase activity"/>
    <property type="evidence" value="ECO:0007669"/>
    <property type="project" value="UniProtKB-ARBA"/>
</dbReference>
<evidence type="ECO:0000256" key="1">
    <source>
        <dbReference type="ARBA" id="ARBA00000085"/>
    </source>
</evidence>
<dbReference type="InterPro" id="IPR036890">
    <property type="entry name" value="HATPase_C_sf"/>
</dbReference>
<dbReference type="SUPFAM" id="SSF55874">
    <property type="entry name" value="ATPase domain of HSP90 chaperone/DNA topoisomerase II/histidine kinase"/>
    <property type="match status" value="1"/>
</dbReference>
<evidence type="ECO:0000256" key="4">
    <source>
        <dbReference type="ARBA" id="ARBA00022679"/>
    </source>
</evidence>
<evidence type="ECO:0000256" key="7">
    <source>
        <dbReference type="PROSITE-ProRule" id="PRU00169"/>
    </source>
</evidence>
<dbReference type="PRINTS" id="PR00344">
    <property type="entry name" value="BCTRLSENSOR"/>
</dbReference>
<dbReference type="PANTHER" id="PTHR43395">
    <property type="entry name" value="SENSOR HISTIDINE KINASE CHEA"/>
    <property type="match status" value="1"/>
</dbReference>
<dbReference type="PROSITE" id="PS50109">
    <property type="entry name" value="HIS_KIN"/>
    <property type="match status" value="1"/>
</dbReference>
<dbReference type="Gene3D" id="2.40.50.180">
    <property type="entry name" value="CheA-289, Domain 4"/>
    <property type="match status" value="1"/>
</dbReference>
<dbReference type="Pfam" id="PF02518">
    <property type="entry name" value="HATPase_c"/>
    <property type="match status" value="1"/>
</dbReference>
<dbReference type="InterPro" id="IPR003594">
    <property type="entry name" value="HATPase_dom"/>
</dbReference>
<name>A0A0F6W4N7_9BACT</name>
<dbReference type="PROSITE" id="PS50894">
    <property type="entry name" value="HPT"/>
    <property type="match status" value="1"/>
</dbReference>
<evidence type="ECO:0000313" key="13">
    <source>
        <dbReference type="Proteomes" id="UP000034883"/>
    </source>
</evidence>
<keyword evidence="13" id="KW-1185">Reference proteome</keyword>
<dbReference type="Pfam" id="PF01584">
    <property type="entry name" value="CheW"/>
    <property type="match status" value="1"/>
</dbReference>
<accession>A0A0F6W4N7</accession>
<dbReference type="SMART" id="SM00448">
    <property type="entry name" value="REC"/>
    <property type="match status" value="1"/>
</dbReference>
<keyword evidence="5 12" id="KW-0418">Kinase</keyword>
<dbReference type="RefSeq" id="WP_053234582.1">
    <property type="nucleotide sequence ID" value="NZ_CP011125.1"/>
</dbReference>
<feature type="domain" description="CheW-like" evidence="10">
    <location>
        <begin position="395"/>
        <end position="528"/>
    </location>
</feature>
<feature type="domain" description="Response regulatory" evidence="9">
    <location>
        <begin position="547"/>
        <end position="663"/>
    </location>
</feature>
<sequence length="674" mass="72886">MSSFQARFRVLARERLVVIRAHLAALGRGDDVAERGAELRREVHTMKGEARIVGEGDVANALHEVEEALAAAGEGALSGEQVASLLARLDAIEVAVDDDAPRGEGGDDWAERLARSAGGAVLRVDVGAVSRIARTVGELRIGESDLQRAIEGLSDIADAIRTRGDDATARARAAADLRRLVVAMRQLAFDQHVRIDQLVSHVREVRMVPLGTLFERFPRAAQQLARELGKELRVEVRGADVQVDRQVLDVIAEPMLHLVRNAVDHGLEPPDVRRDHGKNREGTLELDASTEGSLVRIEVRDDGRGVDVLALQAALRERGIGAAEDVTTLDDEEILERLCRRGLSTRRTVSDVSGRGVGLDVVKRRVESVGGRLGLRTIAGAGATFSIEVPMSALLAPMLCAMADDARYALAPQDVERLEEMVASSVETVGRGLALRVDGAPVPLFDLATLLGRARRDPRERSSALVIAHGGRRVAVAVDRVVGTLPVLQHRLDPFLEGATLVRSVALLANGELAVALDVGELFRRADAGRAIAGAADSERARARSKRVLVADDSELTRDVVVSILREMQLEVIEAVDGRSALELIASSKPDLVLTDLDMPVVDGFELLRRVRAEPAWSSLPVIVLSTRWAPADLQRASELGADAYLVKNRIELDEVRRVVGAHLATPRREGERS</sequence>
<dbReference type="AlphaFoldDB" id="A0A0F6W4N7"/>
<keyword evidence="4" id="KW-0808">Transferase</keyword>
<dbReference type="FunFam" id="3.30.565.10:FF:000016">
    <property type="entry name" value="Chemotaxis protein CheA, putative"/>
    <property type="match status" value="1"/>
</dbReference>
<evidence type="ECO:0000256" key="2">
    <source>
        <dbReference type="ARBA" id="ARBA00012438"/>
    </source>
</evidence>
<dbReference type="Pfam" id="PF00072">
    <property type="entry name" value="Response_reg"/>
    <property type="match status" value="1"/>
</dbReference>
<evidence type="ECO:0000259" key="11">
    <source>
        <dbReference type="PROSITE" id="PS50894"/>
    </source>
</evidence>
<dbReference type="SUPFAM" id="SSF50341">
    <property type="entry name" value="CheW-like"/>
    <property type="match status" value="1"/>
</dbReference>
<dbReference type="Pfam" id="PF01627">
    <property type="entry name" value="Hpt"/>
    <property type="match status" value="1"/>
</dbReference>
<keyword evidence="3 7" id="KW-0597">Phosphoprotein</keyword>
<organism evidence="12 13">
    <name type="scientific">Sandaracinus amylolyticus</name>
    <dbReference type="NCBI Taxonomy" id="927083"/>
    <lineage>
        <taxon>Bacteria</taxon>
        <taxon>Pseudomonadati</taxon>
        <taxon>Myxococcota</taxon>
        <taxon>Polyangia</taxon>
        <taxon>Polyangiales</taxon>
        <taxon>Sandaracinaceae</taxon>
        <taxon>Sandaracinus</taxon>
    </lineage>
</organism>
<dbReference type="SUPFAM" id="SSF47226">
    <property type="entry name" value="Histidine-containing phosphotransfer domain, HPT domain"/>
    <property type="match status" value="1"/>
</dbReference>
<evidence type="ECO:0000256" key="5">
    <source>
        <dbReference type="ARBA" id="ARBA00022777"/>
    </source>
</evidence>
<dbReference type="STRING" id="927083.DB32_004454"/>
<reference evidence="12 13" key="1">
    <citation type="submission" date="2015-03" db="EMBL/GenBank/DDBJ databases">
        <title>Genome assembly of Sandaracinus amylolyticus DSM 53668.</title>
        <authorList>
            <person name="Sharma G."/>
            <person name="Subramanian S."/>
        </authorList>
    </citation>
    <scope>NUCLEOTIDE SEQUENCE [LARGE SCALE GENOMIC DNA]</scope>
    <source>
        <strain evidence="12 13">DSM 53668</strain>
    </source>
</reference>
<dbReference type="InterPro" id="IPR005467">
    <property type="entry name" value="His_kinase_dom"/>
</dbReference>
<feature type="domain" description="Histidine kinase" evidence="8">
    <location>
        <begin position="155"/>
        <end position="393"/>
    </location>
</feature>
<feature type="modified residue" description="4-aspartylphosphate" evidence="7">
    <location>
        <position position="596"/>
    </location>
</feature>
<dbReference type="Proteomes" id="UP000034883">
    <property type="component" value="Chromosome"/>
</dbReference>
<dbReference type="Gene3D" id="3.40.50.2300">
    <property type="match status" value="1"/>
</dbReference>
<evidence type="ECO:0000259" key="8">
    <source>
        <dbReference type="PROSITE" id="PS50109"/>
    </source>
</evidence>
<dbReference type="InterPro" id="IPR002545">
    <property type="entry name" value="CheW-lke_dom"/>
</dbReference>
<dbReference type="EC" id="2.7.13.3" evidence="2"/>
<dbReference type="InterPro" id="IPR001789">
    <property type="entry name" value="Sig_transdc_resp-reg_receiver"/>
</dbReference>
<dbReference type="InterPro" id="IPR011006">
    <property type="entry name" value="CheY-like_superfamily"/>
</dbReference>
<protein>
    <recommendedName>
        <fullName evidence="2">histidine kinase</fullName>
        <ecNumber evidence="2">2.7.13.3</ecNumber>
    </recommendedName>
</protein>
<dbReference type="Gene3D" id="3.30.565.10">
    <property type="entry name" value="Histidine kinase-like ATPase, C-terminal domain"/>
    <property type="match status" value="1"/>
</dbReference>
<evidence type="ECO:0000313" key="12">
    <source>
        <dbReference type="EMBL" id="AKF07305.1"/>
    </source>
</evidence>
<comment type="catalytic activity">
    <reaction evidence="1">
        <text>ATP + protein L-histidine = ADP + protein N-phospho-L-histidine.</text>
        <dbReference type="EC" id="2.7.13.3"/>
    </reaction>
</comment>
<dbReference type="SUPFAM" id="SSF52172">
    <property type="entry name" value="CheY-like"/>
    <property type="match status" value="1"/>
</dbReference>
<feature type="modified residue" description="Phosphohistidine" evidence="6">
    <location>
        <position position="44"/>
    </location>
</feature>
<dbReference type="InterPro" id="IPR051315">
    <property type="entry name" value="Bact_Chemotaxis_CheA"/>
</dbReference>
<dbReference type="SMART" id="SM00387">
    <property type="entry name" value="HATPase_c"/>
    <property type="match status" value="1"/>
</dbReference>
<dbReference type="EMBL" id="CP011125">
    <property type="protein sequence ID" value="AKF07305.1"/>
    <property type="molecule type" value="Genomic_DNA"/>
</dbReference>
<dbReference type="InterPro" id="IPR004358">
    <property type="entry name" value="Sig_transdc_His_kin-like_C"/>
</dbReference>